<proteinExistence type="predicted"/>
<dbReference type="OrthoDB" id="1913277at2759"/>
<reference evidence="6 8" key="2">
    <citation type="journal article" date="2014" name="BMC Genomics">
        <title>An improved genome release (version Mt4.0) for the model legume Medicago truncatula.</title>
        <authorList>
            <person name="Tang H."/>
            <person name="Krishnakumar V."/>
            <person name="Bidwell S."/>
            <person name="Rosen B."/>
            <person name="Chan A."/>
            <person name="Zhou S."/>
            <person name="Gentzbittel L."/>
            <person name="Childs K.L."/>
            <person name="Yandell M."/>
            <person name="Gundlach H."/>
            <person name="Mayer K.F."/>
            <person name="Schwartz D.C."/>
            <person name="Town C.D."/>
        </authorList>
    </citation>
    <scope>GENOME REANNOTATION</scope>
    <source>
        <strain evidence="7 8">cv. Jemalong A17</strain>
    </source>
</reference>
<keyword evidence="4" id="KW-0472">Membrane</keyword>
<evidence type="ECO:0000313" key="8">
    <source>
        <dbReference type="Proteomes" id="UP000002051"/>
    </source>
</evidence>
<reference evidence="6 8" key="1">
    <citation type="journal article" date="2011" name="Nature">
        <title>The Medicago genome provides insight into the evolution of rhizobial symbioses.</title>
        <authorList>
            <person name="Young N.D."/>
            <person name="Debelle F."/>
            <person name="Oldroyd G.E."/>
            <person name="Geurts R."/>
            <person name="Cannon S.B."/>
            <person name="Udvardi M.K."/>
            <person name="Benedito V.A."/>
            <person name="Mayer K.F."/>
            <person name="Gouzy J."/>
            <person name="Schoof H."/>
            <person name="Van de Peer Y."/>
            <person name="Proost S."/>
            <person name="Cook D.R."/>
            <person name="Meyers B.C."/>
            <person name="Spannagl M."/>
            <person name="Cheung F."/>
            <person name="De Mita S."/>
            <person name="Krishnakumar V."/>
            <person name="Gundlach H."/>
            <person name="Zhou S."/>
            <person name="Mudge J."/>
            <person name="Bharti A.K."/>
            <person name="Murray J.D."/>
            <person name="Naoumkina M.A."/>
            <person name="Rosen B."/>
            <person name="Silverstein K.A."/>
            <person name="Tang H."/>
            <person name="Rombauts S."/>
            <person name="Zhao P.X."/>
            <person name="Zhou P."/>
            <person name="Barbe V."/>
            <person name="Bardou P."/>
            <person name="Bechner M."/>
            <person name="Bellec A."/>
            <person name="Berger A."/>
            <person name="Berges H."/>
            <person name="Bidwell S."/>
            <person name="Bisseling T."/>
            <person name="Choisne N."/>
            <person name="Couloux A."/>
            <person name="Denny R."/>
            <person name="Deshpande S."/>
            <person name="Dai X."/>
            <person name="Doyle J.J."/>
            <person name="Dudez A.M."/>
            <person name="Farmer A.D."/>
            <person name="Fouteau S."/>
            <person name="Franken C."/>
            <person name="Gibelin C."/>
            <person name="Gish J."/>
            <person name="Goldstein S."/>
            <person name="Gonzalez A.J."/>
            <person name="Green P.J."/>
            <person name="Hallab A."/>
            <person name="Hartog M."/>
            <person name="Hua A."/>
            <person name="Humphray S.J."/>
            <person name="Jeong D.H."/>
            <person name="Jing Y."/>
            <person name="Jocker A."/>
            <person name="Kenton S.M."/>
            <person name="Kim D.J."/>
            <person name="Klee K."/>
            <person name="Lai H."/>
            <person name="Lang C."/>
            <person name="Lin S."/>
            <person name="Macmil S.L."/>
            <person name="Magdelenat G."/>
            <person name="Matthews L."/>
            <person name="McCorrison J."/>
            <person name="Monaghan E.L."/>
            <person name="Mun J.H."/>
            <person name="Najar F.Z."/>
            <person name="Nicholson C."/>
            <person name="Noirot C."/>
            <person name="O'Bleness M."/>
            <person name="Paule C.R."/>
            <person name="Poulain J."/>
            <person name="Prion F."/>
            <person name="Qin B."/>
            <person name="Qu C."/>
            <person name="Retzel E.F."/>
            <person name="Riddle C."/>
            <person name="Sallet E."/>
            <person name="Samain S."/>
            <person name="Samson N."/>
            <person name="Sanders I."/>
            <person name="Saurat O."/>
            <person name="Scarpelli C."/>
            <person name="Schiex T."/>
            <person name="Segurens B."/>
            <person name="Severin A.J."/>
            <person name="Sherrier D.J."/>
            <person name="Shi R."/>
            <person name="Sims S."/>
            <person name="Singer S.R."/>
            <person name="Sinharoy S."/>
            <person name="Sterck L."/>
            <person name="Viollet A."/>
            <person name="Wang B.B."/>
            <person name="Wang K."/>
            <person name="Wang M."/>
            <person name="Wang X."/>
            <person name="Warfsmann J."/>
            <person name="Weissenbach J."/>
            <person name="White D.D."/>
            <person name="White J.D."/>
            <person name="Wiley G.B."/>
            <person name="Wincker P."/>
            <person name="Xing Y."/>
            <person name="Yang L."/>
            <person name="Yao Z."/>
            <person name="Ying F."/>
            <person name="Zhai J."/>
            <person name="Zhou L."/>
            <person name="Zuber A."/>
            <person name="Denarie J."/>
            <person name="Dixon R.A."/>
            <person name="May G.D."/>
            <person name="Schwartz D.C."/>
            <person name="Rogers J."/>
            <person name="Quetier F."/>
            <person name="Town C.D."/>
            <person name="Roe B.A."/>
        </authorList>
    </citation>
    <scope>NUCLEOTIDE SEQUENCE [LARGE SCALE GENOMIC DNA]</scope>
    <source>
        <strain evidence="6">A17</strain>
        <strain evidence="7 8">cv. Jemalong A17</strain>
    </source>
</reference>
<gene>
    <name evidence="7" type="primary">11425994</name>
    <name evidence="6" type="ordered locus">MTR_5g094300</name>
</gene>
<keyword evidence="8" id="KW-1185">Reference proteome</keyword>
<dbReference type="GO" id="GO:0045039">
    <property type="term" value="P:protein insertion into mitochondrial inner membrane"/>
    <property type="evidence" value="ECO:0007669"/>
    <property type="project" value="InterPro"/>
</dbReference>
<dbReference type="Proteomes" id="UP000002051">
    <property type="component" value="Chromosome 5"/>
</dbReference>
<dbReference type="GO" id="GO:0042721">
    <property type="term" value="C:TIM22 mitochondrial import inner membrane insertion complex"/>
    <property type="evidence" value="ECO:0007669"/>
    <property type="project" value="InterPro"/>
</dbReference>
<dbReference type="Pfam" id="PF02466">
    <property type="entry name" value="Tim17"/>
    <property type="match status" value="1"/>
</dbReference>
<comment type="subcellular location">
    <subcellularLocation>
        <location evidence="1">Membrane</location>
        <topology evidence="1">Multi-pass membrane protein</topology>
    </subcellularLocation>
</comment>
<evidence type="ECO:0000256" key="4">
    <source>
        <dbReference type="ARBA" id="ARBA00023136"/>
    </source>
</evidence>
<sequence>MATADSDGVTPPHDEDSSDSSVPNSPNSAIVPAAPSVCLVRFAIDSAGGALMGSVFGYGSSAKTFAVFSGVQSLVVCILKRLRGKDDVINAGVAGCCTGLALSFPGAPQDLLRSCLTFGAFSFIMEGLNKQQPALALPMSWKTGVQHNARPPLVLPLQLPLPNELKEAFSFFSESLKKRNKGAYPTS</sequence>
<reference evidence="7" key="3">
    <citation type="submission" date="2015-04" db="UniProtKB">
        <authorList>
            <consortium name="EnsemblPlants"/>
        </authorList>
    </citation>
    <scope>IDENTIFICATION</scope>
    <source>
        <strain evidence="7">cv. Jemalong A17</strain>
    </source>
</reference>
<accession>G7K4C6</accession>
<protein>
    <submittedName>
        <fullName evidence="6">Import inner membrane translocase subunit TIM22</fullName>
    </submittedName>
</protein>
<keyword evidence="3" id="KW-1133">Transmembrane helix</keyword>
<name>G7K4C6_MEDTR</name>
<dbReference type="PANTHER" id="PTHR14110">
    <property type="entry name" value="MITOCHONDRIAL IMPORT INNER MEMBRANE TRANSLOCASE SUBUNIT TIM22"/>
    <property type="match status" value="1"/>
</dbReference>
<evidence type="ECO:0000256" key="5">
    <source>
        <dbReference type="SAM" id="MobiDB-lite"/>
    </source>
</evidence>
<evidence type="ECO:0000313" key="7">
    <source>
        <dbReference type="EnsemblPlants" id="AET00643"/>
    </source>
</evidence>
<evidence type="ECO:0000256" key="3">
    <source>
        <dbReference type="ARBA" id="ARBA00022989"/>
    </source>
</evidence>
<evidence type="ECO:0000313" key="6">
    <source>
        <dbReference type="EMBL" id="AET00643.1"/>
    </source>
</evidence>
<dbReference type="EnsemblPlants" id="AET00643">
    <property type="protein sequence ID" value="AET00643"/>
    <property type="gene ID" value="MTR_5g094300"/>
</dbReference>
<evidence type="ECO:0000256" key="1">
    <source>
        <dbReference type="ARBA" id="ARBA00004141"/>
    </source>
</evidence>
<dbReference type="InterPro" id="IPR039175">
    <property type="entry name" value="TIM22"/>
</dbReference>
<dbReference type="ExpressionAtlas" id="G7K4C6">
    <property type="expression patterns" value="differential"/>
</dbReference>
<dbReference type="AlphaFoldDB" id="G7K4C6"/>
<evidence type="ECO:0000256" key="2">
    <source>
        <dbReference type="ARBA" id="ARBA00022692"/>
    </source>
</evidence>
<keyword evidence="2" id="KW-0812">Transmembrane</keyword>
<dbReference type="EMBL" id="CM001221">
    <property type="protein sequence ID" value="AET00643.1"/>
    <property type="molecule type" value="Genomic_DNA"/>
</dbReference>
<feature type="region of interest" description="Disordered" evidence="5">
    <location>
        <begin position="1"/>
        <end position="26"/>
    </location>
</feature>
<dbReference type="PANTHER" id="PTHR14110:SF1">
    <property type="entry name" value="CHLOROPLASTIC IMPORT INNER MEMBRANE TRANSLOCASE SUBUNIT TIM22-2-RELATED"/>
    <property type="match status" value="1"/>
</dbReference>
<organism evidence="6 8">
    <name type="scientific">Medicago truncatula</name>
    <name type="common">Barrel medic</name>
    <name type="synonym">Medicago tribuloides</name>
    <dbReference type="NCBI Taxonomy" id="3880"/>
    <lineage>
        <taxon>Eukaryota</taxon>
        <taxon>Viridiplantae</taxon>
        <taxon>Streptophyta</taxon>
        <taxon>Embryophyta</taxon>
        <taxon>Tracheophyta</taxon>
        <taxon>Spermatophyta</taxon>
        <taxon>Magnoliopsida</taxon>
        <taxon>eudicotyledons</taxon>
        <taxon>Gunneridae</taxon>
        <taxon>Pentapetalae</taxon>
        <taxon>rosids</taxon>
        <taxon>fabids</taxon>
        <taxon>Fabales</taxon>
        <taxon>Fabaceae</taxon>
        <taxon>Papilionoideae</taxon>
        <taxon>50 kb inversion clade</taxon>
        <taxon>NPAAA clade</taxon>
        <taxon>Hologalegina</taxon>
        <taxon>IRL clade</taxon>
        <taxon>Trifolieae</taxon>
        <taxon>Medicago</taxon>
    </lineage>
</organism>